<dbReference type="Pfam" id="PF00589">
    <property type="entry name" value="Phage_integrase"/>
    <property type="match status" value="1"/>
</dbReference>
<dbReference type="PANTHER" id="PTHR30349:SF81">
    <property type="entry name" value="TYROSINE RECOMBINASE XERC"/>
    <property type="match status" value="1"/>
</dbReference>
<evidence type="ECO:0000259" key="7">
    <source>
        <dbReference type="PROSITE" id="PS51900"/>
    </source>
</evidence>
<organism evidence="8 9">
    <name type="scientific">Mucilaginibacter angelicae</name>
    <dbReference type="NCBI Taxonomy" id="869718"/>
    <lineage>
        <taxon>Bacteria</taxon>
        <taxon>Pseudomonadati</taxon>
        <taxon>Bacteroidota</taxon>
        <taxon>Sphingobacteriia</taxon>
        <taxon>Sphingobacteriales</taxon>
        <taxon>Sphingobacteriaceae</taxon>
        <taxon>Mucilaginibacter</taxon>
    </lineage>
</organism>
<dbReference type="PANTHER" id="PTHR30349">
    <property type="entry name" value="PHAGE INTEGRASE-RELATED"/>
    <property type="match status" value="1"/>
</dbReference>
<keyword evidence="3 5" id="KW-0238">DNA-binding</keyword>
<evidence type="ECO:0000256" key="1">
    <source>
        <dbReference type="ARBA" id="ARBA00022829"/>
    </source>
</evidence>
<keyword evidence="9" id="KW-1185">Reference proteome</keyword>
<comment type="caution">
    <text evidence="8">The sequence shown here is derived from an EMBL/GenBank/DDBJ whole genome shotgun (WGS) entry which is preliminary data.</text>
</comment>
<dbReference type="InterPro" id="IPR050090">
    <property type="entry name" value="Tyrosine_recombinase_XerCD"/>
</dbReference>
<evidence type="ECO:0000256" key="3">
    <source>
        <dbReference type="ARBA" id="ARBA00023125"/>
    </source>
</evidence>
<dbReference type="InterPro" id="IPR002104">
    <property type="entry name" value="Integrase_catalytic"/>
</dbReference>
<dbReference type="PROSITE" id="PS51898">
    <property type="entry name" value="TYR_RECOMBINASE"/>
    <property type="match status" value="1"/>
</dbReference>
<evidence type="ECO:0000256" key="4">
    <source>
        <dbReference type="ARBA" id="ARBA00023172"/>
    </source>
</evidence>
<evidence type="ECO:0000259" key="6">
    <source>
        <dbReference type="PROSITE" id="PS51898"/>
    </source>
</evidence>
<feature type="domain" description="Tyr recombinase" evidence="6">
    <location>
        <begin position="109"/>
        <end position="299"/>
    </location>
</feature>
<dbReference type="EMBL" id="JBHLTS010000015">
    <property type="protein sequence ID" value="MFC0513554.1"/>
    <property type="molecule type" value="Genomic_DNA"/>
</dbReference>
<dbReference type="Proteomes" id="UP001589828">
    <property type="component" value="Unassembled WGS sequence"/>
</dbReference>
<dbReference type="InterPro" id="IPR044068">
    <property type="entry name" value="CB"/>
</dbReference>
<keyword evidence="1" id="KW-0159">Chromosome partition</keyword>
<dbReference type="Gene3D" id="1.10.443.10">
    <property type="entry name" value="Intergrase catalytic core"/>
    <property type="match status" value="1"/>
</dbReference>
<dbReference type="RefSeq" id="WP_377021418.1">
    <property type="nucleotide sequence ID" value="NZ_JBHLTS010000015.1"/>
</dbReference>
<keyword evidence="4" id="KW-0233">DNA recombination</keyword>
<gene>
    <name evidence="8" type="ORF">ACFFGT_05055</name>
</gene>
<dbReference type="PROSITE" id="PS51900">
    <property type="entry name" value="CB"/>
    <property type="match status" value="1"/>
</dbReference>
<evidence type="ECO:0000256" key="2">
    <source>
        <dbReference type="ARBA" id="ARBA00022908"/>
    </source>
</evidence>
<dbReference type="InterPro" id="IPR010998">
    <property type="entry name" value="Integrase_recombinase_N"/>
</dbReference>
<dbReference type="InterPro" id="IPR013762">
    <property type="entry name" value="Integrase-like_cat_sf"/>
</dbReference>
<accession>A0ABV6L1E3</accession>
<keyword evidence="2" id="KW-0229">DNA integration</keyword>
<protein>
    <submittedName>
        <fullName evidence="8">Tyrosine-type recombinase/integrase</fullName>
    </submittedName>
</protein>
<name>A0ABV6L1E3_9SPHI</name>
<dbReference type="Pfam" id="PF02899">
    <property type="entry name" value="Phage_int_SAM_1"/>
    <property type="match status" value="1"/>
</dbReference>
<evidence type="ECO:0000313" key="8">
    <source>
        <dbReference type="EMBL" id="MFC0513554.1"/>
    </source>
</evidence>
<dbReference type="SUPFAM" id="SSF56349">
    <property type="entry name" value="DNA breaking-rejoining enzymes"/>
    <property type="match status" value="1"/>
</dbReference>
<reference evidence="8 9" key="1">
    <citation type="submission" date="2024-09" db="EMBL/GenBank/DDBJ databases">
        <authorList>
            <person name="Sun Q."/>
            <person name="Mori K."/>
        </authorList>
    </citation>
    <scope>NUCLEOTIDE SEQUENCE [LARGE SCALE GENOMIC DNA]</scope>
    <source>
        <strain evidence="8 9">NCAIM B.02415</strain>
    </source>
</reference>
<evidence type="ECO:0000313" key="9">
    <source>
        <dbReference type="Proteomes" id="UP001589828"/>
    </source>
</evidence>
<feature type="domain" description="Core-binding (CB)" evidence="7">
    <location>
        <begin position="2"/>
        <end position="87"/>
    </location>
</feature>
<dbReference type="InterPro" id="IPR011010">
    <property type="entry name" value="DNA_brk_join_enz"/>
</dbReference>
<evidence type="ECO:0000256" key="5">
    <source>
        <dbReference type="PROSITE-ProRule" id="PRU01248"/>
    </source>
</evidence>
<proteinExistence type="predicted"/>
<sequence length="313" mass="36360">MLTIQQAQTEFLNHCRYEKNLSAKTIKFYTIDLTQFSTFLITEKLPQFVAEVDKHCLKAYLKVLYQWKPKTIKRKIATLKAFFNYLEYEDDILVNPLRKMKVKIKEPLTLPKALTKKETGQFLQSAYHALTASREGTYARDEKIRDAAVVELLFATGARVSEIANLKASDLNLKTGRMTIRGKGNKERIAYICNDETFRILNTYFETFKEKIGEDYLWVNRLGRKLSDQSIRNLVKKLTTAAQLEKHVTPHVFRHTFATLLLENDVDIKYIQSLLGHSSITTTQIYTQVNREKQKQILTDKHPRHELLLAIDA</sequence>
<dbReference type="Gene3D" id="1.10.150.130">
    <property type="match status" value="1"/>
</dbReference>
<dbReference type="InterPro" id="IPR004107">
    <property type="entry name" value="Integrase_SAM-like_N"/>
</dbReference>